<dbReference type="SUPFAM" id="SSF141000">
    <property type="entry name" value="Glu-tRNAGln amidotransferase C subunit"/>
    <property type="match status" value="1"/>
</dbReference>
<dbReference type="Proteomes" id="UP000190951">
    <property type="component" value="Chromosome"/>
</dbReference>
<keyword evidence="6" id="KW-0648">Protein biosynthesis</keyword>
<gene>
    <name evidence="7" type="primary">GATC</name>
    <name evidence="6" type="synonym">gatC</name>
    <name evidence="7" type="ORF">CROST_009710</name>
</gene>
<keyword evidence="6" id="KW-0547">Nucleotide-binding</keyword>
<name>A0A1S8LQJ4_9CLOT</name>
<keyword evidence="6" id="KW-0067">ATP-binding</keyword>
<dbReference type="GO" id="GO:0070681">
    <property type="term" value="P:glutaminyl-tRNAGln biosynthesis via transamidation"/>
    <property type="evidence" value="ECO:0007669"/>
    <property type="project" value="TreeGrafter"/>
</dbReference>
<dbReference type="Pfam" id="PF02686">
    <property type="entry name" value="GatC"/>
    <property type="match status" value="1"/>
</dbReference>
<dbReference type="STRING" id="84029.CROST_10160"/>
<keyword evidence="6 7" id="KW-0436">Ligase</keyword>
<proteinExistence type="inferred from homology"/>
<dbReference type="GO" id="GO:0005524">
    <property type="term" value="F:ATP binding"/>
    <property type="evidence" value="ECO:0007669"/>
    <property type="project" value="UniProtKB-KW"/>
</dbReference>
<evidence type="ECO:0000313" key="7">
    <source>
        <dbReference type="EMBL" id="URZ10263.1"/>
    </source>
</evidence>
<comment type="function">
    <text evidence="3 6">Allows the formation of correctly charged Asn-tRNA(Asn) or Gln-tRNA(Gln) through the transamidation of misacylated Asp-tRNA(Asn) or Glu-tRNA(Gln) in organisms which lack either or both of asparaginyl-tRNA or glutaminyl-tRNA synthetases. The reaction takes place in the presence of glutamine and ATP through an activated phospho-Asp-tRNA(Asn) or phospho-Glu-tRNA(Gln).</text>
</comment>
<evidence type="ECO:0000256" key="3">
    <source>
        <dbReference type="ARBA" id="ARBA00024799"/>
    </source>
</evidence>
<dbReference type="HAMAP" id="MF_00122">
    <property type="entry name" value="GatC"/>
    <property type="match status" value="1"/>
</dbReference>
<sequence>MSNKHVDIDTVNYIAKLSKLKFTEEEATKLAGEFEAILGHFETIDKVDLSDININEFDDVNTEFRKDIPKVFEDKKKLMQNVKSLRDGAIEVPKIIE</sequence>
<comment type="similarity">
    <text evidence="1 6">Belongs to the GatC family.</text>
</comment>
<dbReference type="RefSeq" id="WP_077835687.1">
    <property type="nucleotide sequence ID" value="NZ_CP096983.1"/>
</dbReference>
<dbReference type="PANTHER" id="PTHR15004">
    <property type="entry name" value="GLUTAMYL-TRNA(GLN) AMIDOTRANSFERASE SUBUNIT C, MITOCHONDRIAL"/>
    <property type="match status" value="1"/>
</dbReference>
<evidence type="ECO:0000256" key="5">
    <source>
        <dbReference type="ARBA" id="ARBA00047913"/>
    </source>
</evidence>
<dbReference type="EMBL" id="CP096983">
    <property type="protein sequence ID" value="URZ10263.1"/>
    <property type="molecule type" value="Genomic_DNA"/>
</dbReference>
<evidence type="ECO:0000256" key="4">
    <source>
        <dbReference type="ARBA" id="ARBA00047380"/>
    </source>
</evidence>
<dbReference type="GO" id="GO:0050567">
    <property type="term" value="F:glutaminyl-tRNA synthase (glutamine-hydrolyzing) activity"/>
    <property type="evidence" value="ECO:0007669"/>
    <property type="project" value="UniProtKB-UniRule"/>
</dbReference>
<dbReference type="PANTHER" id="PTHR15004:SF0">
    <property type="entry name" value="GLUTAMYL-TRNA(GLN) AMIDOTRANSFERASE SUBUNIT C, MITOCHONDRIAL"/>
    <property type="match status" value="1"/>
</dbReference>
<evidence type="ECO:0000313" key="8">
    <source>
        <dbReference type="Proteomes" id="UP000190951"/>
    </source>
</evidence>
<dbReference type="KEGG" id="crw:CROST_009710"/>
<dbReference type="EC" id="6.3.5.-" evidence="6"/>
<dbReference type="GO" id="GO:0006450">
    <property type="term" value="P:regulation of translational fidelity"/>
    <property type="evidence" value="ECO:0007669"/>
    <property type="project" value="InterPro"/>
</dbReference>
<comment type="catalytic activity">
    <reaction evidence="4 6">
        <text>L-aspartyl-tRNA(Asn) + L-glutamine + ATP + H2O = L-asparaginyl-tRNA(Asn) + L-glutamate + ADP + phosphate + 2 H(+)</text>
        <dbReference type="Rhea" id="RHEA:14513"/>
        <dbReference type="Rhea" id="RHEA-COMP:9674"/>
        <dbReference type="Rhea" id="RHEA-COMP:9677"/>
        <dbReference type="ChEBI" id="CHEBI:15377"/>
        <dbReference type="ChEBI" id="CHEBI:15378"/>
        <dbReference type="ChEBI" id="CHEBI:29985"/>
        <dbReference type="ChEBI" id="CHEBI:30616"/>
        <dbReference type="ChEBI" id="CHEBI:43474"/>
        <dbReference type="ChEBI" id="CHEBI:58359"/>
        <dbReference type="ChEBI" id="CHEBI:78515"/>
        <dbReference type="ChEBI" id="CHEBI:78516"/>
        <dbReference type="ChEBI" id="CHEBI:456216"/>
    </reaction>
</comment>
<dbReference type="NCBIfam" id="TIGR00135">
    <property type="entry name" value="gatC"/>
    <property type="match status" value="1"/>
</dbReference>
<accession>A0A1S8LQJ4</accession>
<dbReference type="InterPro" id="IPR036113">
    <property type="entry name" value="Asp/Glu-ADT_sf_sub_c"/>
</dbReference>
<reference evidence="7 8" key="1">
    <citation type="submission" date="2022-04" db="EMBL/GenBank/DDBJ databases">
        <title>Genome sequence of C. roseum typestrain.</title>
        <authorList>
            <person name="Poehlein A."/>
            <person name="Schoch T."/>
            <person name="Duerre P."/>
            <person name="Daniel R."/>
        </authorList>
    </citation>
    <scope>NUCLEOTIDE SEQUENCE [LARGE SCALE GENOMIC DNA]</scope>
    <source>
        <strain evidence="7 8">DSM 7320</strain>
    </source>
</reference>
<evidence type="ECO:0000256" key="6">
    <source>
        <dbReference type="HAMAP-Rule" id="MF_00122"/>
    </source>
</evidence>
<comment type="subunit">
    <text evidence="2 6">Heterotrimer of A, B and C subunits.</text>
</comment>
<dbReference type="InterPro" id="IPR003837">
    <property type="entry name" value="GatC"/>
</dbReference>
<dbReference type="AlphaFoldDB" id="A0A1S8LQJ4"/>
<keyword evidence="8" id="KW-1185">Reference proteome</keyword>
<protein>
    <recommendedName>
        <fullName evidence="6">Aspartyl/glutamyl-tRNA(Asn/Gln) amidotransferase subunit C</fullName>
        <shortName evidence="6">Asp/Glu-ADT subunit C</shortName>
        <ecNumber evidence="6">6.3.5.-</ecNumber>
    </recommendedName>
</protein>
<dbReference type="GO" id="GO:0006412">
    <property type="term" value="P:translation"/>
    <property type="evidence" value="ECO:0007669"/>
    <property type="project" value="UniProtKB-UniRule"/>
</dbReference>
<evidence type="ECO:0000256" key="1">
    <source>
        <dbReference type="ARBA" id="ARBA00010757"/>
    </source>
</evidence>
<organism evidence="7 8">
    <name type="scientific">Clostridium felsineum</name>
    <dbReference type="NCBI Taxonomy" id="36839"/>
    <lineage>
        <taxon>Bacteria</taxon>
        <taxon>Bacillati</taxon>
        <taxon>Bacillota</taxon>
        <taxon>Clostridia</taxon>
        <taxon>Eubacteriales</taxon>
        <taxon>Clostridiaceae</taxon>
        <taxon>Clostridium</taxon>
    </lineage>
</organism>
<comment type="catalytic activity">
    <reaction evidence="5 6">
        <text>L-glutamyl-tRNA(Gln) + L-glutamine + ATP + H2O = L-glutaminyl-tRNA(Gln) + L-glutamate + ADP + phosphate + H(+)</text>
        <dbReference type="Rhea" id="RHEA:17521"/>
        <dbReference type="Rhea" id="RHEA-COMP:9681"/>
        <dbReference type="Rhea" id="RHEA-COMP:9684"/>
        <dbReference type="ChEBI" id="CHEBI:15377"/>
        <dbReference type="ChEBI" id="CHEBI:15378"/>
        <dbReference type="ChEBI" id="CHEBI:29985"/>
        <dbReference type="ChEBI" id="CHEBI:30616"/>
        <dbReference type="ChEBI" id="CHEBI:43474"/>
        <dbReference type="ChEBI" id="CHEBI:58359"/>
        <dbReference type="ChEBI" id="CHEBI:78520"/>
        <dbReference type="ChEBI" id="CHEBI:78521"/>
        <dbReference type="ChEBI" id="CHEBI:456216"/>
    </reaction>
</comment>
<evidence type="ECO:0000256" key="2">
    <source>
        <dbReference type="ARBA" id="ARBA00011123"/>
    </source>
</evidence>
<dbReference type="Gene3D" id="1.10.20.60">
    <property type="entry name" value="Glu-tRNAGln amidotransferase C subunit, N-terminal domain"/>
    <property type="match status" value="1"/>
</dbReference>